<dbReference type="Proteomes" id="UP000236214">
    <property type="component" value="Unassembled WGS sequence"/>
</dbReference>
<proteinExistence type="inferred from homology"/>
<organism evidence="4 5">
    <name type="scientific">Tetragenococcus halophilus subsp. halophilus</name>
    <dbReference type="NCBI Taxonomy" id="1513897"/>
    <lineage>
        <taxon>Bacteria</taxon>
        <taxon>Bacillati</taxon>
        <taxon>Bacillota</taxon>
        <taxon>Bacilli</taxon>
        <taxon>Lactobacillales</taxon>
        <taxon>Enterococcaceae</taxon>
        <taxon>Tetragenococcus</taxon>
    </lineage>
</organism>
<dbReference type="Gene3D" id="3.20.20.100">
    <property type="entry name" value="NADP-dependent oxidoreductase domain"/>
    <property type="match status" value="1"/>
</dbReference>
<evidence type="ECO:0000256" key="1">
    <source>
        <dbReference type="ARBA" id="ARBA00007905"/>
    </source>
</evidence>
<dbReference type="PANTHER" id="PTHR43827:SF3">
    <property type="entry name" value="NADP-DEPENDENT OXIDOREDUCTASE DOMAIN-CONTAINING PROTEIN"/>
    <property type="match status" value="1"/>
</dbReference>
<reference evidence="4 5" key="1">
    <citation type="submission" date="2016-05" db="EMBL/GenBank/DDBJ databases">
        <title>Whole genome sequencing of Tetragenococcus halophilus subsp. halophilus NISL 7118.</title>
        <authorList>
            <person name="Shiwa Y."/>
            <person name="Nishimura I."/>
            <person name="Yoshikawa H."/>
            <person name="Koyama Y."/>
            <person name="Oguma T."/>
        </authorList>
    </citation>
    <scope>NUCLEOTIDE SEQUENCE [LARGE SCALE GENOMIC DNA]</scope>
    <source>
        <strain evidence="4 5">NISL 7118</strain>
    </source>
</reference>
<accession>A0A2H6C5C3</accession>
<dbReference type="InterPro" id="IPR020471">
    <property type="entry name" value="AKR"/>
</dbReference>
<dbReference type="Pfam" id="PF00248">
    <property type="entry name" value="Aldo_ket_red"/>
    <property type="match status" value="1"/>
</dbReference>
<gene>
    <name evidence="4" type="ORF">TEHN7118_1435</name>
</gene>
<evidence type="ECO:0000256" key="2">
    <source>
        <dbReference type="ARBA" id="ARBA00022857"/>
    </source>
</evidence>
<keyword evidence="3" id="KW-0560">Oxidoreductase</keyword>
<dbReference type="InterPro" id="IPR018170">
    <property type="entry name" value="Aldo/ket_reductase_CS"/>
</dbReference>
<dbReference type="AlphaFoldDB" id="A0A2H6C5C3"/>
<dbReference type="PANTHER" id="PTHR43827">
    <property type="entry name" value="2,5-DIKETO-D-GLUCONIC ACID REDUCTASE"/>
    <property type="match status" value="1"/>
</dbReference>
<comment type="caution">
    <text evidence="4">The sequence shown here is derived from an EMBL/GenBank/DDBJ whole genome shotgun (WGS) entry which is preliminary data.</text>
</comment>
<dbReference type="EMBL" id="BDEC01000059">
    <property type="protein sequence ID" value="GBD68629.1"/>
    <property type="molecule type" value="Genomic_DNA"/>
</dbReference>
<dbReference type="SUPFAM" id="SSF51430">
    <property type="entry name" value="NAD(P)-linked oxidoreductase"/>
    <property type="match status" value="1"/>
</dbReference>
<evidence type="ECO:0000313" key="4">
    <source>
        <dbReference type="EMBL" id="GBD68629.1"/>
    </source>
</evidence>
<dbReference type="InterPro" id="IPR036812">
    <property type="entry name" value="NAD(P)_OxRdtase_dom_sf"/>
</dbReference>
<name>A0A2H6C5C3_TETHA</name>
<evidence type="ECO:0000256" key="3">
    <source>
        <dbReference type="ARBA" id="ARBA00023002"/>
    </source>
</evidence>
<protein>
    <submittedName>
        <fullName evidence="4">Putative aldo-keto reductase</fullName>
    </submittedName>
</protein>
<dbReference type="RefSeq" id="WP_103099948.1">
    <property type="nucleotide sequence ID" value="NZ_BAABQP010000001.1"/>
</dbReference>
<sequence>MILDETFQLVNGVEIPKVGFGTWQSSPEDAYRATKYALDNGYKHVDTAYVYGNESDVGQAIKDVPVSRDEIFVTTKVPAETDTYEKAMENINESLRRLSLDHVDLLLIHAPRPWRRIGEPHENDDKKNVQVWKALEDAFRDGKARAIGVSNFNIEDLKNIIENAKVAPMVNQIKCYIGNLSTGTIDFCQKHSILVEGYSPLATGGILDDEQIQKIAEKYEKSIPQVALRYLLEKDILPLPKSVHEEYILENAQLDFVLEKEDMDQLDKL</sequence>
<dbReference type="PROSITE" id="PS00062">
    <property type="entry name" value="ALDOKETO_REDUCTASE_2"/>
    <property type="match status" value="1"/>
</dbReference>
<dbReference type="PIRSF" id="PIRSF000097">
    <property type="entry name" value="AKR"/>
    <property type="match status" value="1"/>
</dbReference>
<dbReference type="InterPro" id="IPR023210">
    <property type="entry name" value="NADP_OxRdtase_dom"/>
</dbReference>
<dbReference type="CDD" id="cd19071">
    <property type="entry name" value="AKR_AKR1-5-like"/>
    <property type="match status" value="1"/>
</dbReference>
<dbReference type="GO" id="GO:0016616">
    <property type="term" value="F:oxidoreductase activity, acting on the CH-OH group of donors, NAD or NADP as acceptor"/>
    <property type="evidence" value="ECO:0007669"/>
    <property type="project" value="UniProtKB-ARBA"/>
</dbReference>
<evidence type="ECO:0000313" key="5">
    <source>
        <dbReference type="Proteomes" id="UP000236214"/>
    </source>
</evidence>
<keyword evidence="2" id="KW-0521">NADP</keyword>
<comment type="similarity">
    <text evidence="1">Belongs to the aldo/keto reductase family.</text>
</comment>
<keyword evidence="5" id="KW-1185">Reference proteome</keyword>
<dbReference type="PRINTS" id="PR00069">
    <property type="entry name" value="ALDKETRDTASE"/>
</dbReference>
<dbReference type="FunFam" id="3.20.20.100:FF:000002">
    <property type="entry name" value="2,5-diketo-D-gluconic acid reductase A"/>
    <property type="match status" value="1"/>
</dbReference>